<reference evidence="2" key="1">
    <citation type="submission" date="2017-01" db="EMBL/GenBank/DDBJ databases">
        <authorList>
            <person name="Varghese N."/>
            <person name="Submissions S."/>
        </authorList>
    </citation>
    <scope>NUCLEOTIDE SEQUENCE [LARGE SCALE GENOMIC DNA]</scope>
    <source>
        <strain evidence="2">DSM 44531</strain>
    </source>
</reference>
<evidence type="ECO:0000313" key="2">
    <source>
        <dbReference type="Proteomes" id="UP000186292"/>
    </source>
</evidence>
<proteinExistence type="predicted"/>
<dbReference type="AlphaFoldDB" id="A0A1N7JZ18"/>
<dbReference type="STRING" id="1161099.SAMN05444817_11255"/>
<dbReference type="OrthoDB" id="321649at2"/>
<dbReference type="RefSeq" id="WP_076599763.1">
    <property type="nucleotide sequence ID" value="NZ_CP046976.1"/>
</dbReference>
<sequence>MVGNPVRYDLASSVRDALAFHARTSRERIVTFNNANKYSACDGVNHDDEALPEIFELMWQLNRDGLADDSLGSATHASGSSRDSLAKLTFTLRGAPNVDSRTPDSHYRWFRHVGNGRPLQAPA</sequence>
<dbReference type="EMBL" id="FTOF01000012">
    <property type="protein sequence ID" value="SIS54568.1"/>
    <property type="molecule type" value="Genomic_DNA"/>
</dbReference>
<accession>A0A1N7JZ18</accession>
<protein>
    <submittedName>
        <fullName evidence="1">Uncharacterized protein</fullName>
    </submittedName>
</protein>
<keyword evidence="2" id="KW-1185">Reference proteome</keyword>
<dbReference type="Proteomes" id="UP000186292">
    <property type="component" value="Unassembled WGS sequence"/>
</dbReference>
<name>A0A1N7JZ18_9CORY</name>
<gene>
    <name evidence="1" type="ORF">SAMN05444817_11255</name>
</gene>
<evidence type="ECO:0000313" key="1">
    <source>
        <dbReference type="EMBL" id="SIS54568.1"/>
    </source>
</evidence>
<organism evidence="1 2">
    <name type="scientific">Corynebacterium appendicis CIP 107643</name>
    <dbReference type="NCBI Taxonomy" id="1161099"/>
    <lineage>
        <taxon>Bacteria</taxon>
        <taxon>Bacillati</taxon>
        <taxon>Actinomycetota</taxon>
        <taxon>Actinomycetes</taxon>
        <taxon>Mycobacteriales</taxon>
        <taxon>Corynebacteriaceae</taxon>
        <taxon>Corynebacterium</taxon>
    </lineage>
</organism>